<dbReference type="Proteomes" id="UP001165101">
    <property type="component" value="Unassembled WGS sequence"/>
</dbReference>
<comment type="caution">
    <text evidence="1">The sequence shown here is derived from an EMBL/GenBank/DDBJ whole genome shotgun (WGS) entry which is preliminary data.</text>
</comment>
<gene>
    <name evidence="1" type="ORF">Cboi01_000546300</name>
</gene>
<evidence type="ECO:0000313" key="2">
    <source>
        <dbReference type="Proteomes" id="UP001165101"/>
    </source>
</evidence>
<organism evidence="1 2">
    <name type="scientific">Candida boidinii</name>
    <name type="common">Yeast</name>
    <dbReference type="NCBI Taxonomy" id="5477"/>
    <lineage>
        <taxon>Eukaryota</taxon>
        <taxon>Fungi</taxon>
        <taxon>Dikarya</taxon>
        <taxon>Ascomycota</taxon>
        <taxon>Saccharomycotina</taxon>
        <taxon>Pichiomycetes</taxon>
        <taxon>Pichiales</taxon>
        <taxon>Pichiaceae</taxon>
        <taxon>Ogataea</taxon>
        <taxon>Ogataea/Candida clade</taxon>
    </lineage>
</organism>
<sequence length="373" mass="40942">MITLSILSHQIIDVTQQQPYYLSVHSNASKQSVNTLKRQSDELNSLIDTNNHNSASSNSTGNARTSTSEIYGDYLNPSNKNSTSPEPTRELSNINENQLAGLNIKKVPLLERHYEQEREEILHNNNKNQQQQQQQQQQQNTNKNVLDDSYLFRSSHDQKLSSSKDSASAPATVINETHTSTPKELANATRQTIFKSDNDSLYSDNNSIVASPSRARSDNSVPTSPAFEGQESNQLQHPGSVTPNRLRGLSFQSQVRSPLNIRGQFTPTKSDHSIQLSSNDHHNRPTSPFQRQLPVPHLQHPSTAESSHLLDSASATVIAASAIAPSSGVPSTATMTPSMSPQVTGSSTTSRSQTPHLDQRSSNKLQPISATSY</sequence>
<proteinExistence type="predicted"/>
<evidence type="ECO:0000313" key="1">
    <source>
        <dbReference type="EMBL" id="GMF00097.1"/>
    </source>
</evidence>
<keyword evidence="2" id="KW-1185">Reference proteome</keyword>
<protein>
    <submittedName>
        <fullName evidence="1">Unnamed protein product</fullName>
    </submittedName>
</protein>
<reference evidence="1" key="1">
    <citation type="submission" date="2023-04" db="EMBL/GenBank/DDBJ databases">
        <title>Candida boidinii NBRC 1967.</title>
        <authorList>
            <person name="Ichikawa N."/>
            <person name="Sato H."/>
            <person name="Tonouchi N."/>
        </authorList>
    </citation>
    <scope>NUCLEOTIDE SEQUENCE</scope>
    <source>
        <strain evidence="1">NBRC 1967</strain>
    </source>
</reference>
<accession>A0ACB5U2A0</accession>
<dbReference type="EMBL" id="BSXV01004259">
    <property type="protein sequence ID" value="GMF00097.1"/>
    <property type="molecule type" value="Genomic_DNA"/>
</dbReference>
<name>A0ACB5U2A0_CANBO</name>